<dbReference type="SUPFAM" id="SSF53649">
    <property type="entry name" value="Alkaline phosphatase-like"/>
    <property type="match status" value="1"/>
</dbReference>
<dbReference type="Gene3D" id="3.40.720.10">
    <property type="entry name" value="Alkaline Phosphatase, subunit A"/>
    <property type="match status" value="2"/>
</dbReference>
<accession>A0ABV7L6J5</accession>
<keyword evidence="2" id="KW-1185">Reference proteome</keyword>
<dbReference type="Pfam" id="PF01663">
    <property type="entry name" value="Phosphodiest"/>
    <property type="match status" value="1"/>
</dbReference>
<dbReference type="InterPro" id="IPR002591">
    <property type="entry name" value="Phosphodiest/P_Trfase"/>
</dbReference>
<reference evidence="2" key="1">
    <citation type="journal article" date="2019" name="Int. J. Syst. Evol. Microbiol.">
        <title>The Global Catalogue of Microorganisms (GCM) 10K type strain sequencing project: providing services to taxonomists for standard genome sequencing and annotation.</title>
        <authorList>
            <consortium name="The Broad Institute Genomics Platform"/>
            <consortium name="The Broad Institute Genome Sequencing Center for Infectious Disease"/>
            <person name="Wu L."/>
            <person name="Ma J."/>
        </authorList>
    </citation>
    <scope>NUCLEOTIDE SEQUENCE [LARGE SCALE GENOMIC DNA]</scope>
    <source>
        <strain evidence="2">KCTC 42964</strain>
    </source>
</reference>
<comment type="caution">
    <text evidence="1">The sequence shown here is derived from an EMBL/GenBank/DDBJ whole genome shotgun (WGS) entry which is preliminary data.</text>
</comment>
<dbReference type="PANTHER" id="PTHR10151">
    <property type="entry name" value="ECTONUCLEOTIDE PYROPHOSPHATASE/PHOSPHODIESTERASE"/>
    <property type="match status" value="1"/>
</dbReference>
<evidence type="ECO:0000313" key="1">
    <source>
        <dbReference type="EMBL" id="MFC3229892.1"/>
    </source>
</evidence>
<name>A0ABV7L6J5_9PROT</name>
<sequence length="422" mass="43872">MTARRRCVLVVCDGHRDDLVRPELCPAIAAQAVAGTRFLAHRSVFPSVTRVSAASIATGQPPAVHGLHGNSMGLPGARGIEIRDAGPPDFVGAMRAALGRTLAVPVLAQRAASLGRSIHVSNVSPGAAYFFDPDGHGSVHHRAGCYGPGLAPLAEVLPASPDAAGDRAATERFCALLRDDPSAPLVSLWLANPDKVMHGSALGSPAHRAAVAAADECVAMVAQAVAELRATGEAVLFLLGSDHGHETVRRVIPVERLLWQAGFKPERDGGDLQVAPQGGSALIYADRSVPEERLAAVAHWLRAQDWCRAVFADDDLAEVGMAPAGGLRLAVAMAGDDMPNAHGIPGRSDVAVRFETDEEVPGKGQHGGLGRYETQPFLIASGPGFGAGETRSAATSLLDIAPTVLRHLGLPQDGLPGRPLQS</sequence>
<dbReference type="EMBL" id="JBHRTR010000034">
    <property type="protein sequence ID" value="MFC3229892.1"/>
    <property type="molecule type" value="Genomic_DNA"/>
</dbReference>
<dbReference type="PANTHER" id="PTHR10151:SF120">
    <property type="entry name" value="BIS(5'-ADENOSYL)-TRIPHOSPHATASE"/>
    <property type="match status" value="1"/>
</dbReference>
<gene>
    <name evidence="1" type="ORF">ACFOGJ_21760</name>
</gene>
<protein>
    <submittedName>
        <fullName evidence="1">Alkaline phosphatase family protein</fullName>
    </submittedName>
</protein>
<dbReference type="InterPro" id="IPR017850">
    <property type="entry name" value="Alkaline_phosphatase_core_sf"/>
</dbReference>
<dbReference type="RefSeq" id="WP_379904524.1">
    <property type="nucleotide sequence ID" value="NZ_JBHRTR010000034.1"/>
</dbReference>
<organism evidence="1 2">
    <name type="scientific">Marinibaculum pumilum</name>
    <dbReference type="NCBI Taxonomy" id="1766165"/>
    <lineage>
        <taxon>Bacteria</taxon>
        <taxon>Pseudomonadati</taxon>
        <taxon>Pseudomonadota</taxon>
        <taxon>Alphaproteobacteria</taxon>
        <taxon>Rhodospirillales</taxon>
        <taxon>Rhodospirillaceae</taxon>
        <taxon>Marinibaculum</taxon>
    </lineage>
</organism>
<evidence type="ECO:0000313" key="2">
    <source>
        <dbReference type="Proteomes" id="UP001595528"/>
    </source>
</evidence>
<proteinExistence type="predicted"/>
<dbReference type="Proteomes" id="UP001595528">
    <property type="component" value="Unassembled WGS sequence"/>
</dbReference>